<dbReference type="Gene3D" id="2.60.120.40">
    <property type="match status" value="1"/>
</dbReference>
<name>A0A6J8AKV5_MYTCO</name>
<proteinExistence type="predicted"/>
<feature type="chain" id="PRO_5026816550" description="C1q domain-containing protein" evidence="3">
    <location>
        <begin position="24"/>
        <end position="625"/>
    </location>
</feature>
<evidence type="ECO:0000256" key="2">
    <source>
        <dbReference type="SAM" id="Phobius"/>
    </source>
</evidence>
<keyword evidence="2" id="KW-1133">Transmembrane helix</keyword>
<evidence type="ECO:0000313" key="5">
    <source>
        <dbReference type="EMBL" id="CAC5369067.1"/>
    </source>
</evidence>
<dbReference type="AlphaFoldDB" id="A0A6J8AKV5"/>
<sequence>MMLFLCNLQFVILIIEYIKPSFGQFCYDRKADGSTVRYCCANSEFRNEQCVECNLGFYTEAGGRCKPCKANHYGYKCIEYCNCRENQICDNVKGCLDVTVSTSTEYITTDFITFSTEATLTEETVLTTAFVTVYETGNNFILTDETNIQQKQKNESHYTTARFIAITKQQLIVFSLSAACFFLLLGLLFVCWKYKKKTKSRRITNLSLKDPGELVKKDKDKTADFNQDIKTNNSCSFESLYDEIDESSNHSSLNGEEDDYLHPYTSVPSTQIDLLKENTITSKNHHVQEDNSYSDDEVNEHKYSHLYQQLNEGWETRTPTYMTTVSSSKQNSTGTDASTPSYISPSPFPKEGVTVTDRSAPSYNIPPLSPNEDVKVKEDSAPSCIIQCISPNKDVTVKEDNAPSSIIVCPSLKEGVTITGDSTTSCITSCPSSKEGITMTDNIHIDNLDPLLDISHRNENKHATCSIKCDIKEHSLNCIDKVSLEAQEMNNCTEEVEIIQLKNDLANNQKSDLNKDREITILKELVSKLSSQCTRRNIGTDNFAENNITETKKYKRLLVGSIVPTVVPLPRTTAFYAYMSHNDASPGKGHTLKFDVIKTNINGGYHPFSGIFTVPADGVCVLRSA</sequence>
<keyword evidence="6" id="KW-1185">Reference proteome</keyword>
<protein>
    <recommendedName>
        <fullName evidence="4">C1q domain-containing protein</fullName>
    </recommendedName>
</protein>
<feature type="region of interest" description="Disordered" evidence="1">
    <location>
        <begin position="325"/>
        <end position="375"/>
    </location>
</feature>
<keyword evidence="3" id="KW-0732">Signal</keyword>
<gene>
    <name evidence="5" type="ORF">MCOR_8392</name>
</gene>
<dbReference type="OrthoDB" id="6179602at2759"/>
<dbReference type="InterPro" id="IPR008983">
    <property type="entry name" value="Tumour_necrosis_fac-like_dom"/>
</dbReference>
<evidence type="ECO:0000313" key="6">
    <source>
        <dbReference type="Proteomes" id="UP000507470"/>
    </source>
</evidence>
<feature type="compositionally biased region" description="Polar residues" evidence="1">
    <location>
        <begin position="325"/>
        <end position="344"/>
    </location>
</feature>
<keyword evidence="2" id="KW-0812">Transmembrane</keyword>
<feature type="transmembrane region" description="Helical" evidence="2">
    <location>
        <begin position="171"/>
        <end position="192"/>
    </location>
</feature>
<dbReference type="Proteomes" id="UP000507470">
    <property type="component" value="Unassembled WGS sequence"/>
</dbReference>
<reference evidence="5 6" key="1">
    <citation type="submission" date="2020-06" db="EMBL/GenBank/DDBJ databases">
        <authorList>
            <person name="Li R."/>
            <person name="Bekaert M."/>
        </authorList>
    </citation>
    <scope>NUCLEOTIDE SEQUENCE [LARGE SCALE GENOMIC DNA]</scope>
    <source>
        <strain evidence="6">wild</strain>
    </source>
</reference>
<evidence type="ECO:0000259" key="4">
    <source>
        <dbReference type="PROSITE" id="PS50871"/>
    </source>
</evidence>
<dbReference type="PROSITE" id="PS50871">
    <property type="entry name" value="C1Q"/>
    <property type="match status" value="1"/>
</dbReference>
<accession>A0A6J8AKV5</accession>
<organism evidence="5 6">
    <name type="scientific">Mytilus coruscus</name>
    <name type="common">Sea mussel</name>
    <dbReference type="NCBI Taxonomy" id="42192"/>
    <lineage>
        <taxon>Eukaryota</taxon>
        <taxon>Metazoa</taxon>
        <taxon>Spiralia</taxon>
        <taxon>Lophotrochozoa</taxon>
        <taxon>Mollusca</taxon>
        <taxon>Bivalvia</taxon>
        <taxon>Autobranchia</taxon>
        <taxon>Pteriomorphia</taxon>
        <taxon>Mytilida</taxon>
        <taxon>Mytiloidea</taxon>
        <taxon>Mytilidae</taxon>
        <taxon>Mytilinae</taxon>
        <taxon>Mytilus</taxon>
    </lineage>
</organism>
<feature type="signal peptide" evidence="3">
    <location>
        <begin position="1"/>
        <end position="23"/>
    </location>
</feature>
<feature type="domain" description="C1q" evidence="4">
    <location>
        <begin position="568"/>
        <end position="625"/>
    </location>
</feature>
<evidence type="ECO:0000256" key="3">
    <source>
        <dbReference type="SAM" id="SignalP"/>
    </source>
</evidence>
<dbReference type="EMBL" id="CACVKT020001553">
    <property type="protein sequence ID" value="CAC5369067.1"/>
    <property type="molecule type" value="Genomic_DNA"/>
</dbReference>
<keyword evidence="2" id="KW-0472">Membrane</keyword>
<dbReference type="SUPFAM" id="SSF49842">
    <property type="entry name" value="TNF-like"/>
    <property type="match status" value="1"/>
</dbReference>
<evidence type="ECO:0000256" key="1">
    <source>
        <dbReference type="SAM" id="MobiDB-lite"/>
    </source>
</evidence>
<dbReference type="InterPro" id="IPR001073">
    <property type="entry name" value="C1q_dom"/>
</dbReference>